<dbReference type="SUPFAM" id="SSF49464">
    <property type="entry name" value="Carboxypeptidase regulatory domain-like"/>
    <property type="match status" value="1"/>
</dbReference>
<dbReference type="EMBL" id="FRXN01000002">
    <property type="protein sequence ID" value="SHO61749.1"/>
    <property type="molecule type" value="Genomic_DNA"/>
</dbReference>
<dbReference type="Proteomes" id="UP000184609">
    <property type="component" value="Unassembled WGS sequence"/>
</dbReference>
<evidence type="ECO:0000313" key="5">
    <source>
        <dbReference type="EMBL" id="SHO61749.1"/>
    </source>
</evidence>
<dbReference type="AlphaFoldDB" id="A0A1M7ZAB8"/>
<evidence type="ECO:0000256" key="1">
    <source>
        <dbReference type="ARBA" id="ARBA00004442"/>
    </source>
</evidence>
<dbReference type="SUPFAM" id="SSF56935">
    <property type="entry name" value="Porins"/>
    <property type="match status" value="1"/>
</dbReference>
<dbReference type="Gene3D" id="2.60.40.1120">
    <property type="entry name" value="Carboxypeptidase-like, regulatory domain"/>
    <property type="match status" value="1"/>
</dbReference>
<evidence type="ECO:0000256" key="3">
    <source>
        <dbReference type="ARBA" id="ARBA00023237"/>
    </source>
</evidence>
<dbReference type="STRING" id="1073327.SAMN04488108_1548"/>
<reference evidence="6" key="1">
    <citation type="submission" date="2016-12" db="EMBL/GenBank/DDBJ databases">
        <authorList>
            <person name="Varghese N."/>
            <person name="Submissions S."/>
        </authorList>
    </citation>
    <scope>NUCLEOTIDE SEQUENCE [LARGE SCALE GENOMIC DNA]</scope>
    <source>
        <strain evidence="6">DSM 25035</strain>
    </source>
</reference>
<dbReference type="InterPro" id="IPR012910">
    <property type="entry name" value="Plug_dom"/>
</dbReference>
<evidence type="ECO:0000259" key="4">
    <source>
        <dbReference type="Pfam" id="PF07715"/>
    </source>
</evidence>
<evidence type="ECO:0000313" key="6">
    <source>
        <dbReference type="Proteomes" id="UP000184609"/>
    </source>
</evidence>
<keyword evidence="5" id="KW-0675">Receptor</keyword>
<keyword evidence="6" id="KW-1185">Reference proteome</keyword>
<dbReference type="RefSeq" id="WP_073571208.1">
    <property type="nucleotide sequence ID" value="NZ_FRXN01000002.1"/>
</dbReference>
<feature type="domain" description="TonB-dependent receptor plug" evidence="4">
    <location>
        <begin position="139"/>
        <end position="217"/>
    </location>
</feature>
<keyword evidence="3" id="KW-0998">Cell outer membrane</keyword>
<evidence type="ECO:0000256" key="2">
    <source>
        <dbReference type="ARBA" id="ARBA00023136"/>
    </source>
</evidence>
<dbReference type="Pfam" id="PF07715">
    <property type="entry name" value="Plug"/>
    <property type="match status" value="1"/>
</dbReference>
<dbReference type="OrthoDB" id="1075473at2"/>
<dbReference type="InterPro" id="IPR036942">
    <property type="entry name" value="Beta-barrel_TonB_sf"/>
</dbReference>
<dbReference type="GO" id="GO:0009279">
    <property type="term" value="C:cell outer membrane"/>
    <property type="evidence" value="ECO:0007669"/>
    <property type="project" value="UniProtKB-SubCell"/>
</dbReference>
<organism evidence="5 6">
    <name type="scientific">Algoriphagus zhangzhouensis</name>
    <dbReference type="NCBI Taxonomy" id="1073327"/>
    <lineage>
        <taxon>Bacteria</taxon>
        <taxon>Pseudomonadati</taxon>
        <taxon>Bacteroidota</taxon>
        <taxon>Cytophagia</taxon>
        <taxon>Cytophagales</taxon>
        <taxon>Cyclobacteriaceae</taxon>
        <taxon>Algoriphagus</taxon>
    </lineage>
</organism>
<keyword evidence="2" id="KW-0472">Membrane</keyword>
<sequence length="719" mass="79655">MKSQLYLTALFFLIHLGAFSQTIISGKVLDEKNLPLPGVNIYIKGSYDGATSDADGSFEFETEEEGSHTLIYQLMGFKSQEFTITCDSNPIAFKDVSLREMITEMNAVTISAGAMQASDASKAVVLKPLDIVTTPSAMGDIIGAFQTLPGTSTVGNDGRLFVRGGDASEVGIYIDGLRVGNAYGSTAGNFPTRTRFNPNLFKGTFFSTGGYSAEYGQALSSALALNSKDISPRSQGDLSLLSLGGGYSHTLSSDKQSITVTGNIFDLGPYQNLIKQNIDWERGPHSWDLEMASQKKMADGSLLKVMARTESAGMKLWQKQPGQEGRGVYIDLNNRYTFAQTNWKKAYENGWTLFTGIAYSDNKDDIFYDSVNLQKNSKLIHAKFTGIKDFSDRISANSGIEYFQSDYSEGIVEANLERDYTDHQFYGFTEWDFYLSKKLVFRTGLRGGNSSLNQETWLDPRASFAYQVSENAQVSLAGGTFSQVAAENFRVLNPELKNVQSKHLILNYLYGAKGRTLRAEAFYKSYDNLVTFDGSPMAPENPINEGIGFAKGIDLFYRESRLIKNTDFWVTYSFVDSKRQFDQYSTKVQPAFAPKHNFSIVAKHGFETLQSQLGMSFSMNDGYAYTDPNQDGEMNAKTRSFQSLSLSWSYLPKPNLIIHFAVSNVLGRENVFGYQYAQTPNASGVYESLPSGQAAPRFLLLGVFLTLSKDKTANNLNNL</sequence>
<dbReference type="Pfam" id="PF13715">
    <property type="entry name" value="CarbopepD_reg_2"/>
    <property type="match status" value="1"/>
</dbReference>
<dbReference type="Gene3D" id="2.40.170.20">
    <property type="entry name" value="TonB-dependent receptor, beta-barrel domain"/>
    <property type="match status" value="1"/>
</dbReference>
<dbReference type="InterPro" id="IPR008969">
    <property type="entry name" value="CarboxyPept-like_regulatory"/>
</dbReference>
<accession>A0A1M7ZAB8</accession>
<name>A0A1M7ZAB8_9BACT</name>
<gene>
    <name evidence="5" type="ORF">SAMN04488108_1548</name>
</gene>
<comment type="subcellular location">
    <subcellularLocation>
        <location evidence="1">Cell outer membrane</location>
    </subcellularLocation>
</comment>
<protein>
    <submittedName>
        <fullName evidence="5">TonB-dependent Receptor Plug Domain</fullName>
    </submittedName>
</protein>
<proteinExistence type="predicted"/>